<dbReference type="AlphaFoldDB" id="A0AB33IZV2"/>
<organism evidence="3">
    <name type="scientific">Prevotella sp. GTC17253</name>
    <dbReference type="NCBI Taxonomy" id="3236793"/>
    <lineage>
        <taxon>Bacteria</taxon>
        <taxon>Pseudomonadati</taxon>
        <taxon>Bacteroidota</taxon>
        <taxon>Bacteroidia</taxon>
        <taxon>Bacteroidales</taxon>
        <taxon>Prevotellaceae</taxon>
        <taxon>Prevotella</taxon>
    </lineage>
</organism>
<dbReference type="Pfam" id="PF13173">
    <property type="entry name" value="AAA_14"/>
    <property type="match status" value="1"/>
</dbReference>
<dbReference type="EMBL" id="AP035785">
    <property type="protein sequence ID" value="BFO71422.1"/>
    <property type="molecule type" value="Genomic_DNA"/>
</dbReference>
<proteinExistence type="predicted"/>
<dbReference type="SUPFAM" id="SSF52540">
    <property type="entry name" value="P-loop containing nucleoside triphosphate hydrolases"/>
    <property type="match status" value="1"/>
</dbReference>
<accession>A0AB33IZV2</accession>
<evidence type="ECO:0000259" key="2">
    <source>
        <dbReference type="Pfam" id="PF13635"/>
    </source>
</evidence>
<gene>
    <name evidence="3" type="ORF">GTC17253_13880</name>
</gene>
<dbReference type="InterPro" id="IPR025420">
    <property type="entry name" value="DUF4143"/>
</dbReference>
<dbReference type="InterPro" id="IPR041682">
    <property type="entry name" value="AAA_14"/>
</dbReference>
<sequence>MVFERKHYLNLLQDADGNGMIKVITGIRRCGKSFLLFKLFRKRLIERGVHEDHIIQVNLEDRRNKKLRDPDALLEHIDSLMIDADKYYIMLDEVQLVNEFEDVLNSYLGVPNAEVYVTGSNAKFLSKDIVTEFRGRGWEIQIHPLSFAEYYEVVGGEKAEAMELYNKYGGLPAVAGLEKPENKENYLREIFETVYLRDVLDRNHLKNAAGLRELVRILASIMGSSTNVRRITNTFKTAVGIDITPATISKYIECLQDAFIISEALRYDVKGRKYIGTETKYYFEDIGIRNAVVGFRQLEPTHAMENVVYNDLRRNGFSVDVGLVESFRRDGEGKLQRRNLEIDFIVNRHDERLYIQSAYALPSKEKVEQEQASLLQISDGFRKIIIAGNRYSSGYNENGILVVSLYDFLLEKIDLWK</sequence>
<keyword evidence="3" id="KW-0547">Nucleotide-binding</keyword>
<protein>
    <submittedName>
        <fullName evidence="3">ATP-binding protein</fullName>
    </submittedName>
</protein>
<reference evidence="3" key="1">
    <citation type="submission" date="2024-07" db="EMBL/GenBank/DDBJ databases">
        <title>Complete genome sequence of Prevotella sp. YM-2024 GTC17253.</title>
        <authorList>
            <person name="Hayashi M."/>
            <person name="Muto Y."/>
            <person name="Tanaka K."/>
            <person name="Niwa H."/>
        </authorList>
    </citation>
    <scope>NUCLEOTIDE SEQUENCE</scope>
    <source>
        <strain evidence="3">GTC17253</strain>
    </source>
</reference>
<keyword evidence="3" id="KW-0067">ATP-binding</keyword>
<dbReference type="GO" id="GO:0005524">
    <property type="term" value="F:ATP binding"/>
    <property type="evidence" value="ECO:0007669"/>
    <property type="project" value="UniProtKB-KW"/>
</dbReference>
<dbReference type="PANTHER" id="PTHR33295:SF18">
    <property type="entry name" value="AAA+ ATPASE DOMAIN-CONTAINING PROTEIN"/>
    <property type="match status" value="1"/>
</dbReference>
<feature type="domain" description="DUF4143" evidence="2">
    <location>
        <begin position="197"/>
        <end position="354"/>
    </location>
</feature>
<dbReference type="PANTHER" id="PTHR33295">
    <property type="entry name" value="ATPASE"/>
    <property type="match status" value="1"/>
</dbReference>
<dbReference type="Pfam" id="PF13635">
    <property type="entry name" value="DUF4143"/>
    <property type="match status" value="1"/>
</dbReference>
<feature type="domain" description="AAA" evidence="1">
    <location>
        <begin position="20"/>
        <end position="150"/>
    </location>
</feature>
<dbReference type="InterPro" id="IPR027417">
    <property type="entry name" value="P-loop_NTPase"/>
</dbReference>
<evidence type="ECO:0000259" key="1">
    <source>
        <dbReference type="Pfam" id="PF13173"/>
    </source>
</evidence>
<evidence type="ECO:0000313" key="3">
    <source>
        <dbReference type="EMBL" id="BFO71422.1"/>
    </source>
</evidence>
<name>A0AB33IZV2_9BACT</name>